<comment type="pathway">
    <text evidence="1">Cell wall biogenesis; peptidoglycan biosynthesis.</text>
</comment>
<dbReference type="InterPro" id="IPR023346">
    <property type="entry name" value="Lysozyme-like_dom_sf"/>
</dbReference>
<dbReference type="SUPFAM" id="SSF53955">
    <property type="entry name" value="Lysozyme-like"/>
    <property type="match status" value="1"/>
</dbReference>
<dbReference type="GO" id="GO:0071555">
    <property type="term" value="P:cell wall organization"/>
    <property type="evidence" value="ECO:0007669"/>
    <property type="project" value="UniProtKB-KW"/>
</dbReference>
<dbReference type="Gene3D" id="1.10.3810.10">
    <property type="entry name" value="Biosynthetic peptidoglycan transglycosylase-like"/>
    <property type="match status" value="1"/>
</dbReference>
<evidence type="ECO:0000256" key="1">
    <source>
        <dbReference type="ARBA" id="ARBA00004752"/>
    </source>
</evidence>
<feature type="domain" description="Glycosyl transferase family 51" evidence="18">
    <location>
        <begin position="86"/>
        <end position="259"/>
    </location>
</feature>
<dbReference type="InterPro" id="IPR001460">
    <property type="entry name" value="PCN-bd_Tpept"/>
</dbReference>
<evidence type="ECO:0000256" key="11">
    <source>
        <dbReference type="ARBA" id="ARBA00023268"/>
    </source>
</evidence>
<evidence type="ECO:0000256" key="5">
    <source>
        <dbReference type="ARBA" id="ARBA00022670"/>
    </source>
</evidence>
<keyword evidence="4" id="KW-0121">Carboxypeptidase</keyword>
<evidence type="ECO:0000313" key="20">
    <source>
        <dbReference type="Proteomes" id="UP000241167"/>
    </source>
</evidence>
<gene>
    <name evidence="19" type="ORF">C7I55_11260</name>
</gene>
<dbReference type="UniPathway" id="UPA00219"/>
<dbReference type="OrthoDB" id="9766909at2"/>
<evidence type="ECO:0000256" key="2">
    <source>
        <dbReference type="ARBA" id="ARBA00007090"/>
    </source>
</evidence>
<evidence type="ECO:0000259" key="17">
    <source>
        <dbReference type="Pfam" id="PF00905"/>
    </source>
</evidence>
<evidence type="ECO:0000256" key="12">
    <source>
        <dbReference type="ARBA" id="ARBA00023316"/>
    </source>
</evidence>
<evidence type="ECO:0000256" key="13">
    <source>
        <dbReference type="ARBA" id="ARBA00034000"/>
    </source>
</evidence>
<dbReference type="Pfam" id="PF00912">
    <property type="entry name" value="Transgly"/>
    <property type="match status" value="1"/>
</dbReference>
<proteinExistence type="inferred from homology"/>
<comment type="caution">
    <text evidence="19">The sequence shown here is derived from an EMBL/GenBank/DDBJ whole genome shotgun (WGS) entry which is preliminary data.</text>
</comment>
<keyword evidence="8" id="KW-0378">Hydrolase</keyword>
<accession>A0A2P7QSB3</accession>
<sequence>MRIDTSGRWQELPADDMGYGPNFAPGGPPQPPKRAWWRRWRVKHLVLALVALFMLMVAWLAVTAPLSKSLQPIAAPSLTLLSAEGEPIARRGADIRAPVRIADLPKHVPNAFIAIEDRRFKDHLGISVRGIARAAWRNVGAGGVREGGSTITQQLAKISFLSSERTAGRKAQEVLIAFWLEAWLTKDEILERYLSNVYFGDNTYGLRAASEHYFSVPPEKLTVAQAAMLAGMVKAPSRLAPTHNYNLARQRGRLVIAAMIEQNLLTPAQRRSLKPARLKVEAQREVPTGTYFADWVLPAARARGQAEEEGYGAQEVQTTLEARLQKAALQTVRRAGLGKAQVALVAMRPDGRVVAMVGGKDYRKSPFNRATQARRQPGSTFKLFVYLAALRAGMDPDDPIEDTPLRIGEWQPKNYGNAYRGTLTVKDALAVSSNVAAVRLAQRVGMDKVVRAARDLGVRSPLDPNPSLALGTSGVTLLEMTSAYAAVAAGAYPVRPRGLDDPDKPWWQRMWDSSVAGASGDSSFDEMKEMLGAVVQQGTGRAAALDVPVYGKTGTSQANRDALFIGFTDDLVVGVWVGNDDNSPLGNVAGGGLPARIFRDFAAQATGSRPARPAAPAIAAPPEIDDGNMIDGNFSVPVEGLGIDLGVGVDGNGLTVTIDPSATGGFPTDGGDAPSEEDTPVVDVPPPPSNVRVRPLPPRSGPTDENDDGGEQ</sequence>
<evidence type="ECO:0000256" key="15">
    <source>
        <dbReference type="SAM" id="MobiDB-lite"/>
    </source>
</evidence>
<dbReference type="GO" id="GO:0008360">
    <property type="term" value="P:regulation of cell shape"/>
    <property type="evidence" value="ECO:0007669"/>
    <property type="project" value="UniProtKB-KW"/>
</dbReference>
<evidence type="ECO:0000256" key="10">
    <source>
        <dbReference type="ARBA" id="ARBA00022984"/>
    </source>
</evidence>
<evidence type="ECO:0000256" key="3">
    <source>
        <dbReference type="ARBA" id="ARBA00007739"/>
    </source>
</evidence>
<dbReference type="EMBL" id="PXYI01000003">
    <property type="protein sequence ID" value="PSJ40852.1"/>
    <property type="molecule type" value="Genomic_DNA"/>
</dbReference>
<keyword evidence="12" id="KW-0961">Cell wall biogenesis/degradation</keyword>
<dbReference type="PANTHER" id="PTHR32282:SF33">
    <property type="entry name" value="PEPTIDOGLYCAN GLYCOSYLTRANSFERASE"/>
    <property type="match status" value="1"/>
</dbReference>
<keyword evidence="9" id="KW-0133">Cell shape</keyword>
<keyword evidence="16" id="KW-1133">Transmembrane helix</keyword>
<dbReference type="GO" id="GO:0008658">
    <property type="term" value="F:penicillin binding"/>
    <property type="evidence" value="ECO:0007669"/>
    <property type="project" value="InterPro"/>
</dbReference>
<evidence type="ECO:0000256" key="8">
    <source>
        <dbReference type="ARBA" id="ARBA00022801"/>
    </source>
</evidence>
<keyword evidence="5" id="KW-0645">Protease</keyword>
<dbReference type="InterPro" id="IPR036950">
    <property type="entry name" value="PBP_transglycosylase"/>
</dbReference>
<evidence type="ECO:0000256" key="9">
    <source>
        <dbReference type="ARBA" id="ARBA00022960"/>
    </source>
</evidence>
<keyword evidence="20" id="KW-1185">Reference proteome</keyword>
<dbReference type="AlphaFoldDB" id="A0A2P7QSB3"/>
<protein>
    <submittedName>
        <fullName evidence="19">Penicillin-binding protein</fullName>
    </submittedName>
</protein>
<dbReference type="NCBIfam" id="TIGR02074">
    <property type="entry name" value="PBP_1a_fam"/>
    <property type="match status" value="1"/>
</dbReference>
<dbReference type="GO" id="GO:0009002">
    <property type="term" value="F:serine-type D-Ala-D-Ala carboxypeptidase activity"/>
    <property type="evidence" value="ECO:0007669"/>
    <property type="project" value="UniProtKB-EC"/>
</dbReference>
<dbReference type="GO" id="GO:0009252">
    <property type="term" value="P:peptidoglycan biosynthetic process"/>
    <property type="evidence" value="ECO:0007669"/>
    <property type="project" value="UniProtKB-UniPathway"/>
</dbReference>
<keyword evidence="10" id="KW-0573">Peptidoglycan synthesis</keyword>
<dbReference type="GO" id="GO:0006508">
    <property type="term" value="P:proteolysis"/>
    <property type="evidence" value="ECO:0007669"/>
    <property type="project" value="UniProtKB-KW"/>
</dbReference>
<feature type="domain" description="Penicillin-binding protein transpeptidase" evidence="17">
    <location>
        <begin position="344"/>
        <end position="601"/>
    </location>
</feature>
<comment type="catalytic activity">
    <reaction evidence="13">
        <text>Preferential cleavage: (Ac)2-L-Lys-D-Ala-|-D-Ala. Also transpeptidation of peptidyl-alanyl moieties that are N-acyl substituents of D-alanine.</text>
        <dbReference type="EC" id="3.4.16.4"/>
    </reaction>
</comment>
<evidence type="ECO:0000256" key="7">
    <source>
        <dbReference type="ARBA" id="ARBA00022679"/>
    </source>
</evidence>
<evidence type="ECO:0000256" key="6">
    <source>
        <dbReference type="ARBA" id="ARBA00022676"/>
    </source>
</evidence>
<name>A0A2P7QSB3_9SPHN</name>
<keyword evidence="11" id="KW-0511">Multifunctional enzyme</keyword>
<organism evidence="19 20">
    <name type="scientific">Allosphingosinicella deserti</name>
    <dbReference type="NCBI Taxonomy" id="2116704"/>
    <lineage>
        <taxon>Bacteria</taxon>
        <taxon>Pseudomonadati</taxon>
        <taxon>Pseudomonadota</taxon>
        <taxon>Alphaproteobacteria</taxon>
        <taxon>Sphingomonadales</taxon>
        <taxon>Sphingomonadaceae</taxon>
        <taxon>Allosphingosinicella</taxon>
    </lineage>
</organism>
<dbReference type="FunFam" id="1.10.3810.10:FF:000001">
    <property type="entry name" value="Penicillin-binding protein 1A"/>
    <property type="match status" value="1"/>
</dbReference>
<dbReference type="Gene3D" id="3.40.710.10">
    <property type="entry name" value="DD-peptidase/beta-lactamase superfamily"/>
    <property type="match status" value="1"/>
</dbReference>
<dbReference type="GO" id="GO:0030288">
    <property type="term" value="C:outer membrane-bounded periplasmic space"/>
    <property type="evidence" value="ECO:0007669"/>
    <property type="project" value="TreeGrafter"/>
</dbReference>
<feature type="compositionally biased region" description="Low complexity" evidence="15">
    <location>
        <begin position="609"/>
        <end position="622"/>
    </location>
</feature>
<evidence type="ECO:0000256" key="14">
    <source>
        <dbReference type="ARBA" id="ARBA00049902"/>
    </source>
</evidence>
<evidence type="ECO:0000259" key="18">
    <source>
        <dbReference type="Pfam" id="PF00912"/>
    </source>
</evidence>
<dbReference type="SUPFAM" id="SSF56601">
    <property type="entry name" value="beta-lactamase/transpeptidase-like"/>
    <property type="match status" value="1"/>
</dbReference>
<feature type="compositionally biased region" description="Pro residues" evidence="15">
    <location>
        <begin position="683"/>
        <end position="700"/>
    </location>
</feature>
<dbReference type="PANTHER" id="PTHR32282">
    <property type="entry name" value="BINDING PROTEIN TRANSPEPTIDASE, PUTATIVE-RELATED"/>
    <property type="match status" value="1"/>
</dbReference>
<evidence type="ECO:0000313" key="19">
    <source>
        <dbReference type="EMBL" id="PSJ40852.1"/>
    </source>
</evidence>
<comment type="catalytic activity">
    <reaction evidence="14">
        <text>[GlcNAc-(1-&gt;4)-Mur2Ac(oyl-L-Ala-gamma-D-Glu-L-Lys-D-Ala-D-Ala)](n)-di-trans,octa-cis-undecaprenyl diphosphate + beta-D-GlcNAc-(1-&gt;4)-Mur2Ac(oyl-L-Ala-gamma-D-Glu-L-Lys-D-Ala-D-Ala)-di-trans,octa-cis-undecaprenyl diphosphate = [GlcNAc-(1-&gt;4)-Mur2Ac(oyl-L-Ala-gamma-D-Glu-L-Lys-D-Ala-D-Ala)](n+1)-di-trans,octa-cis-undecaprenyl diphosphate + di-trans,octa-cis-undecaprenyl diphosphate + H(+)</text>
        <dbReference type="Rhea" id="RHEA:23708"/>
        <dbReference type="Rhea" id="RHEA-COMP:9602"/>
        <dbReference type="Rhea" id="RHEA-COMP:9603"/>
        <dbReference type="ChEBI" id="CHEBI:15378"/>
        <dbReference type="ChEBI" id="CHEBI:58405"/>
        <dbReference type="ChEBI" id="CHEBI:60033"/>
        <dbReference type="ChEBI" id="CHEBI:78435"/>
        <dbReference type="EC" id="2.4.99.28"/>
    </reaction>
</comment>
<evidence type="ECO:0000256" key="4">
    <source>
        <dbReference type="ARBA" id="ARBA00022645"/>
    </source>
</evidence>
<comment type="similarity">
    <text evidence="3">In the N-terminal section; belongs to the glycosyltransferase 51 family.</text>
</comment>
<feature type="region of interest" description="Disordered" evidence="15">
    <location>
        <begin position="658"/>
        <end position="712"/>
    </location>
</feature>
<dbReference type="RefSeq" id="WP_106513005.1">
    <property type="nucleotide sequence ID" value="NZ_PXYI01000003.1"/>
</dbReference>
<dbReference type="Proteomes" id="UP000241167">
    <property type="component" value="Unassembled WGS sequence"/>
</dbReference>
<evidence type="ECO:0000256" key="16">
    <source>
        <dbReference type="SAM" id="Phobius"/>
    </source>
</evidence>
<dbReference type="InterPro" id="IPR012338">
    <property type="entry name" value="Beta-lactam/transpept-like"/>
</dbReference>
<reference evidence="19 20" key="1">
    <citation type="submission" date="2018-03" db="EMBL/GenBank/DDBJ databases">
        <title>The draft genome of Sphingosinicella sp. GL-C-18.</title>
        <authorList>
            <person name="Liu L."/>
            <person name="Li L."/>
            <person name="Liang L."/>
            <person name="Zhang X."/>
            <person name="Wang T."/>
        </authorList>
    </citation>
    <scope>NUCLEOTIDE SEQUENCE [LARGE SCALE GENOMIC DNA]</scope>
    <source>
        <strain evidence="19 20">GL-C-18</strain>
    </source>
</reference>
<feature type="region of interest" description="Disordered" evidence="15">
    <location>
        <begin position="11"/>
        <end position="30"/>
    </location>
</feature>
<feature type="transmembrane region" description="Helical" evidence="16">
    <location>
        <begin position="42"/>
        <end position="62"/>
    </location>
</feature>
<dbReference type="InterPro" id="IPR001264">
    <property type="entry name" value="Glyco_trans_51"/>
</dbReference>
<dbReference type="Pfam" id="PF00905">
    <property type="entry name" value="Transpeptidase"/>
    <property type="match status" value="1"/>
</dbReference>
<keyword evidence="16" id="KW-0812">Transmembrane</keyword>
<comment type="similarity">
    <text evidence="2">In the C-terminal section; belongs to the transpeptidase family.</text>
</comment>
<feature type="region of interest" description="Disordered" evidence="15">
    <location>
        <begin position="607"/>
        <end position="626"/>
    </location>
</feature>
<dbReference type="InterPro" id="IPR050396">
    <property type="entry name" value="Glycosyltr_51/Transpeptidase"/>
</dbReference>
<dbReference type="GO" id="GO:0008955">
    <property type="term" value="F:peptidoglycan glycosyltransferase activity"/>
    <property type="evidence" value="ECO:0007669"/>
    <property type="project" value="UniProtKB-EC"/>
</dbReference>
<keyword evidence="7" id="KW-0808">Transferase</keyword>
<keyword evidence="6" id="KW-0328">Glycosyltransferase</keyword>
<keyword evidence="16" id="KW-0472">Membrane</keyword>